<dbReference type="GO" id="GO:0005524">
    <property type="term" value="F:ATP binding"/>
    <property type="evidence" value="ECO:0007669"/>
    <property type="project" value="UniProtKB-KW"/>
</dbReference>
<dbReference type="eggNOG" id="COG0448">
    <property type="taxonomic scope" value="Bacteria"/>
</dbReference>
<dbReference type="HOGENOM" id="CLU_029499_14_4_0"/>
<evidence type="ECO:0000256" key="3">
    <source>
        <dbReference type="ARBA" id="ARBA00022679"/>
    </source>
</evidence>
<dbReference type="InterPro" id="IPR011831">
    <property type="entry name" value="ADP-Glc_PPase"/>
</dbReference>
<dbReference type="InterPro" id="IPR005835">
    <property type="entry name" value="NTP_transferase_dom"/>
</dbReference>
<comment type="similarity">
    <text evidence="1">Belongs to the bacterial/plant glucose-1-phosphate adenylyltransferase family.</text>
</comment>
<dbReference type="InterPro" id="IPR029044">
    <property type="entry name" value="Nucleotide-diphossugar_trans"/>
</dbReference>
<dbReference type="GO" id="GO:0008878">
    <property type="term" value="F:glucose-1-phosphate adenylyltransferase activity"/>
    <property type="evidence" value="ECO:0007669"/>
    <property type="project" value="UniProtKB-EC"/>
</dbReference>
<evidence type="ECO:0000256" key="4">
    <source>
        <dbReference type="ARBA" id="ARBA00022695"/>
    </source>
</evidence>
<dbReference type="STRING" id="583355.Caka_2460"/>
<keyword evidence="10" id="KW-1185">Reference proteome</keyword>
<dbReference type="NCBIfam" id="NF002772">
    <property type="entry name" value="PRK02862.1"/>
    <property type="match status" value="1"/>
</dbReference>
<dbReference type="PROSITE" id="PS00809">
    <property type="entry name" value="ADP_GLC_PYROPHOSPH_2"/>
    <property type="match status" value="1"/>
</dbReference>
<evidence type="ECO:0000313" key="9">
    <source>
        <dbReference type="EMBL" id="ADE55476.1"/>
    </source>
</evidence>
<keyword evidence="2" id="KW-0321">Glycogen metabolism</keyword>
<dbReference type="KEGG" id="caa:Caka_2460"/>
<dbReference type="CDD" id="cd04651">
    <property type="entry name" value="LbH_G1P_AT_C"/>
    <property type="match status" value="1"/>
</dbReference>
<keyword evidence="6" id="KW-0067">ATP-binding</keyword>
<organism evidence="9 10">
    <name type="scientific">Coraliomargarita akajimensis (strain DSM 45221 / IAM 15411 / JCM 23193 / KCTC 12865 / 04OKA010-24)</name>
    <dbReference type="NCBI Taxonomy" id="583355"/>
    <lineage>
        <taxon>Bacteria</taxon>
        <taxon>Pseudomonadati</taxon>
        <taxon>Verrucomicrobiota</taxon>
        <taxon>Opitutia</taxon>
        <taxon>Puniceicoccales</taxon>
        <taxon>Coraliomargaritaceae</taxon>
        <taxon>Coraliomargarita</taxon>
    </lineage>
</organism>
<dbReference type="EMBL" id="CP001998">
    <property type="protein sequence ID" value="ADE55476.1"/>
    <property type="molecule type" value="Genomic_DNA"/>
</dbReference>
<evidence type="ECO:0000256" key="5">
    <source>
        <dbReference type="ARBA" id="ARBA00022741"/>
    </source>
</evidence>
<dbReference type="Pfam" id="PF00483">
    <property type="entry name" value="NTP_transferase"/>
    <property type="match status" value="1"/>
</dbReference>
<evidence type="ECO:0000313" key="10">
    <source>
        <dbReference type="Proteomes" id="UP000000925"/>
    </source>
</evidence>
<dbReference type="PANTHER" id="PTHR43523">
    <property type="entry name" value="GLUCOSE-1-PHOSPHATE ADENYLYLTRANSFERASE-RELATED"/>
    <property type="match status" value="1"/>
</dbReference>
<feature type="domain" description="Nucleotidyl transferase" evidence="8">
    <location>
        <begin position="9"/>
        <end position="275"/>
    </location>
</feature>
<dbReference type="Pfam" id="PF25247">
    <property type="entry name" value="LbH_GLGC"/>
    <property type="match status" value="1"/>
</dbReference>
<keyword evidence="3 9" id="KW-0808">Transferase</keyword>
<evidence type="ECO:0000256" key="2">
    <source>
        <dbReference type="ARBA" id="ARBA00022600"/>
    </source>
</evidence>
<proteinExistence type="inferred from homology"/>
<dbReference type="EC" id="2.7.7.27" evidence="9"/>
<gene>
    <name evidence="9" type="ordered locus">Caka_2460</name>
</gene>
<evidence type="ECO:0000256" key="6">
    <source>
        <dbReference type="ARBA" id="ARBA00022840"/>
    </source>
</evidence>
<protein>
    <submittedName>
        <fullName evidence="9">Glucose-1-phosphate adenylyltransferase</fullName>
        <ecNumber evidence="9">2.7.7.27</ecNumber>
    </submittedName>
</protein>
<evidence type="ECO:0000259" key="8">
    <source>
        <dbReference type="Pfam" id="PF00483"/>
    </source>
</evidence>
<dbReference type="Gene3D" id="3.90.550.10">
    <property type="entry name" value="Spore Coat Polysaccharide Biosynthesis Protein SpsA, Chain A"/>
    <property type="match status" value="1"/>
</dbReference>
<dbReference type="InterPro" id="IPR005836">
    <property type="entry name" value="ADP_Glu_pyroP_CS"/>
</dbReference>
<dbReference type="RefSeq" id="WP_013044198.1">
    <property type="nucleotide sequence ID" value="NC_014008.1"/>
</dbReference>
<dbReference type="CDD" id="cd02508">
    <property type="entry name" value="ADP_Glucose_PP"/>
    <property type="match status" value="1"/>
</dbReference>
<reference evidence="9 10" key="1">
    <citation type="journal article" date="2010" name="Stand. Genomic Sci.">
        <title>Complete genome sequence of Coraliomargarita akajimensis type strain (04OKA010-24).</title>
        <authorList>
            <person name="Mavromatis K."/>
            <person name="Abt B."/>
            <person name="Brambilla E."/>
            <person name="Lapidus A."/>
            <person name="Copeland A."/>
            <person name="Deshpande S."/>
            <person name="Nolan M."/>
            <person name="Lucas S."/>
            <person name="Tice H."/>
            <person name="Cheng J.F."/>
            <person name="Han C."/>
            <person name="Detter J.C."/>
            <person name="Woyke T."/>
            <person name="Goodwin L."/>
            <person name="Pitluck S."/>
            <person name="Held B."/>
            <person name="Brettin T."/>
            <person name="Tapia R."/>
            <person name="Ivanova N."/>
            <person name="Mikhailova N."/>
            <person name="Pati A."/>
            <person name="Liolios K."/>
            <person name="Chen A."/>
            <person name="Palaniappan K."/>
            <person name="Land M."/>
            <person name="Hauser L."/>
            <person name="Chang Y.J."/>
            <person name="Jeffries C.D."/>
            <person name="Rohde M."/>
            <person name="Goker M."/>
            <person name="Bristow J."/>
            <person name="Eisen J.A."/>
            <person name="Markowitz V."/>
            <person name="Hugenholtz P."/>
            <person name="Klenk H.P."/>
            <person name="Kyrpides N.C."/>
        </authorList>
    </citation>
    <scope>NUCLEOTIDE SEQUENCE [LARGE SCALE GENOMIC DNA]</scope>
    <source>
        <strain evidence="10">DSM 45221 / IAM 15411 / JCM 23193 / KCTC 12865</strain>
    </source>
</reference>
<name>D5ENK0_CORAD</name>
<dbReference type="OrthoDB" id="9801810at2"/>
<dbReference type="Gene3D" id="2.160.10.10">
    <property type="entry name" value="Hexapeptide repeat proteins"/>
    <property type="match status" value="1"/>
</dbReference>
<dbReference type="InterPro" id="IPR011004">
    <property type="entry name" value="Trimer_LpxA-like_sf"/>
</dbReference>
<dbReference type="Proteomes" id="UP000000925">
    <property type="component" value="Chromosome"/>
</dbReference>
<sequence>MKKRKIVCIIMGGGRGTRLVPLTKERCKPAVPLAGKYRLVDIPISNCLNSGYNQIYVLTQFNTASLHQHIQEAYKFDPFGGGCVDILSAEQTDRDDGWYQGTADAVRQNMNHFGKMNEGDLYIILSGDQLFRMDLADVVREHDESGSAVTITAKPLGLDEAEGLGLMRIDDNLEITEFVEKPTDPEVIRGLAVGQSVTSKMKDPGGRDYCLASMGIYVFNAKTLEHALDSDTTDFGKEIIPGLLGQVKMSSYVFDDYWEDIGTVRAFFDCNLRLTDAVPPFNFFDEEARIYSRARFLPASKLNSCRVDRAIVADGCIITDSSVSRCTIGVRSIVNEGSTLENVVMMGADFYETPEDVAVNAEKGRPNVGVGAGCTIKNAIIDKNVRIGKNVVLDPTGMPDNFGPGVDIAIRDGVLVVCKDATVPDGFVMKA</sequence>
<accession>D5ENK0</accession>
<evidence type="ECO:0000256" key="1">
    <source>
        <dbReference type="ARBA" id="ARBA00010443"/>
    </source>
</evidence>
<dbReference type="GO" id="GO:0005978">
    <property type="term" value="P:glycogen biosynthetic process"/>
    <property type="evidence" value="ECO:0007669"/>
    <property type="project" value="InterPro"/>
</dbReference>
<dbReference type="PANTHER" id="PTHR43523:SF12">
    <property type="entry name" value="GLUCOSE-1-PHOSPHATE ADENYLYLTRANSFERASE LARGE SUBUNIT 1, CHLOROPLASTIC-RELATED"/>
    <property type="match status" value="1"/>
</dbReference>
<dbReference type="AlphaFoldDB" id="D5ENK0"/>
<keyword evidence="5" id="KW-0547">Nucleotide-binding</keyword>
<dbReference type="PROSITE" id="PS00810">
    <property type="entry name" value="ADP_GLC_PYROPHOSPH_3"/>
    <property type="match status" value="1"/>
</dbReference>
<evidence type="ECO:0000256" key="7">
    <source>
        <dbReference type="ARBA" id="ARBA00023277"/>
    </source>
</evidence>
<keyword evidence="7" id="KW-0119">Carbohydrate metabolism</keyword>
<keyword evidence="4 9" id="KW-0548">Nucleotidyltransferase</keyword>
<dbReference type="SUPFAM" id="SSF51161">
    <property type="entry name" value="Trimeric LpxA-like enzymes"/>
    <property type="match status" value="1"/>
</dbReference>
<dbReference type="SUPFAM" id="SSF53448">
    <property type="entry name" value="Nucleotide-diphospho-sugar transferases"/>
    <property type="match status" value="1"/>
</dbReference>